<gene>
    <name evidence="5" type="ORF">CDD80_2255</name>
</gene>
<dbReference type="SUPFAM" id="SSF52540">
    <property type="entry name" value="P-loop containing nucleoside triphosphate hydrolases"/>
    <property type="match status" value="1"/>
</dbReference>
<dbReference type="InterPro" id="IPR013079">
    <property type="entry name" value="6Phosfructo_kin"/>
</dbReference>
<accession>A0A2C5Z854</accession>
<sequence length="521" mass="59029">MDTLLTAKIAANAPRYRRRSSTFLDGIHDVIEDQDMAPAQLYSTMSGRLFHSGRIAIVMVGPPARGKTHICVSLARYLQWLGVKTRIFHLGDYRRATVGPEGSVPEDYFFPNASPSSAMLRQKILKKCREDIYAWLNHENGQVAIYDAVNPTASGRRSLAKELGKHDVQFAGMDPDEAAQLYLKRIEMRIPMFETMSEAELNYIKMINAGAKFFYNNVSFNYLSHRIVFYLTNLHIKSRKTFFVRAGTTEVEDSYKADAPLSEQGKVYAEKMSKTLLKHREQEQAEQAGKGGMQTPLRPLTVWTSTRRRTVQTADYLGEQGYKVRQRSQMSQINPGVCEKMTERIIRQIYPEEVEKHGLDPYHHRYPRAESYHDLAVRLEPIILELEREQNDLLIIAHESVLRVLYAYLMHCSTMQIPCLKFPRDEIIEIIPAAYQNEAKRIHIPGLDPRLPPGSPDDITVPLRMMTASGRDSRSASLPSSGQMSPIAGGMGSPALAVERPPEKVINTAKDMVADKVDDED</sequence>
<dbReference type="GO" id="GO:0006003">
    <property type="term" value="P:fructose 2,6-bisphosphate metabolic process"/>
    <property type="evidence" value="ECO:0007669"/>
    <property type="project" value="InterPro"/>
</dbReference>
<dbReference type="STRING" id="2004952.A0A2C5Z854"/>
<dbReference type="PANTHER" id="PTHR10606">
    <property type="entry name" value="6-PHOSPHOFRUCTO-2-KINASE/FRUCTOSE-2,6-BISPHOSPHATASE"/>
    <property type="match status" value="1"/>
</dbReference>
<dbReference type="InterPro" id="IPR003094">
    <property type="entry name" value="6Pfruct_kin"/>
</dbReference>
<dbReference type="AlphaFoldDB" id="A0A2C5Z854"/>
<dbReference type="SUPFAM" id="SSF53254">
    <property type="entry name" value="Phosphoglycerate mutase-like"/>
    <property type="match status" value="1"/>
</dbReference>
<dbReference type="Proteomes" id="UP000226431">
    <property type="component" value="Unassembled WGS sequence"/>
</dbReference>
<feature type="compositionally biased region" description="Polar residues" evidence="3">
    <location>
        <begin position="475"/>
        <end position="484"/>
    </location>
</feature>
<dbReference type="InterPro" id="IPR027417">
    <property type="entry name" value="P-loop_NTPase"/>
</dbReference>
<dbReference type="Pfam" id="PF01591">
    <property type="entry name" value="6PF2K"/>
    <property type="match status" value="2"/>
</dbReference>
<dbReference type="OrthoDB" id="267323at2759"/>
<protein>
    <recommendedName>
        <fullName evidence="4">6-phosphofructo-2-kinase domain-containing protein</fullName>
    </recommendedName>
</protein>
<organism evidence="5 6">
    <name type="scientific">Ophiocordyceps camponoti-rufipedis</name>
    <dbReference type="NCBI Taxonomy" id="2004952"/>
    <lineage>
        <taxon>Eukaryota</taxon>
        <taxon>Fungi</taxon>
        <taxon>Dikarya</taxon>
        <taxon>Ascomycota</taxon>
        <taxon>Pezizomycotina</taxon>
        <taxon>Sordariomycetes</taxon>
        <taxon>Hypocreomycetidae</taxon>
        <taxon>Hypocreales</taxon>
        <taxon>Ophiocordycipitaceae</taxon>
        <taxon>Ophiocordyceps</taxon>
    </lineage>
</organism>
<comment type="caution">
    <text evidence="5">The sequence shown here is derived from an EMBL/GenBank/DDBJ whole genome shotgun (WGS) entry which is preliminary data.</text>
</comment>
<dbReference type="GO" id="GO:0006000">
    <property type="term" value="P:fructose metabolic process"/>
    <property type="evidence" value="ECO:0007669"/>
    <property type="project" value="InterPro"/>
</dbReference>
<dbReference type="Gene3D" id="3.40.50.1240">
    <property type="entry name" value="Phosphoglycerate mutase-like"/>
    <property type="match status" value="1"/>
</dbReference>
<keyword evidence="6" id="KW-1185">Reference proteome</keyword>
<evidence type="ECO:0000259" key="4">
    <source>
        <dbReference type="Pfam" id="PF01591"/>
    </source>
</evidence>
<feature type="domain" description="6-phosphofructo-2-kinase" evidence="4">
    <location>
        <begin position="170"/>
        <end position="237"/>
    </location>
</feature>
<dbReference type="GO" id="GO:0005829">
    <property type="term" value="C:cytosol"/>
    <property type="evidence" value="ECO:0007669"/>
    <property type="project" value="TreeGrafter"/>
</dbReference>
<proteinExistence type="predicted"/>
<reference evidence="5 6" key="1">
    <citation type="submission" date="2017-06" db="EMBL/GenBank/DDBJ databases">
        <title>Ant-infecting Ophiocordyceps genomes reveal a high diversity of potential behavioral manipulation genes and a possible major role for enterotoxins.</title>
        <authorList>
            <person name="De Bekker C."/>
            <person name="Evans H.C."/>
            <person name="Brachmann A."/>
            <person name="Hughes D.P."/>
        </authorList>
    </citation>
    <scope>NUCLEOTIDE SEQUENCE [LARGE SCALE GENOMIC DNA]</scope>
    <source>
        <strain evidence="5 6">Map16</strain>
    </source>
</reference>
<evidence type="ECO:0000313" key="5">
    <source>
        <dbReference type="EMBL" id="PHH75584.1"/>
    </source>
</evidence>
<dbReference type="InterPro" id="IPR029033">
    <property type="entry name" value="His_PPase_superfam"/>
</dbReference>
<dbReference type="Gene3D" id="3.40.50.300">
    <property type="entry name" value="P-loop containing nucleotide triphosphate hydrolases"/>
    <property type="match status" value="2"/>
</dbReference>
<dbReference type="Pfam" id="PF00300">
    <property type="entry name" value="His_Phos_1"/>
    <property type="match status" value="1"/>
</dbReference>
<evidence type="ECO:0000256" key="2">
    <source>
        <dbReference type="ARBA" id="ARBA00022840"/>
    </source>
</evidence>
<evidence type="ECO:0000256" key="1">
    <source>
        <dbReference type="ARBA" id="ARBA00022741"/>
    </source>
</evidence>
<keyword evidence="1" id="KW-0547">Nucleotide-binding</keyword>
<dbReference type="FunFam" id="3.40.50.1240:FF:000031">
    <property type="entry name" value="6-phosphofructo-2-kinase/fructose-2, 6-bisphosphatase"/>
    <property type="match status" value="1"/>
</dbReference>
<feature type="region of interest" description="Disordered" evidence="3">
    <location>
        <begin position="470"/>
        <end position="503"/>
    </location>
</feature>
<dbReference type="GO" id="GO:0004331">
    <property type="term" value="F:fructose-2,6-bisphosphate 2-phosphatase activity"/>
    <property type="evidence" value="ECO:0007669"/>
    <property type="project" value="TreeGrafter"/>
</dbReference>
<keyword evidence="2" id="KW-0067">ATP-binding</keyword>
<dbReference type="PANTHER" id="PTHR10606:SF39">
    <property type="entry name" value="6-PHOSPHOFRUCTO-2-KINASE_FRUCTOSE-2,6-BISPHOSPHATASE YLR345W-RELATED"/>
    <property type="match status" value="1"/>
</dbReference>
<feature type="domain" description="6-phosphofructo-2-kinase" evidence="4">
    <location>
        <begin position="44"/>
        <end position="169"/>
    </location>
</feature>
<dbReference type="GO" id="GO:0005524">
    <property type="term" value="F:ATP binding"/>
    <property type="evidence" value="ECO:0007669"/>
    <property type="project" value="UniProtKB-KW"/>
</dbReference>
<evidence type="ECO:0000313" key="6">
    <source>
        <dbReference type="Proteomes" id="UP000226431"/>
    </source>
</evidence>
<name>A0A2C5Z854_9HYPO</name>
<dbReference type="GO" id="GO:0003873">
    <property type="term" value="F:6-phosphofructo-2-kinase activity"/>
    <property type="evidence" value="ECO:0007669"/>
    <property type="project" value="InterPro"/>
</dbReference>
<dbReference type="SMART" id="SM00855">
    <property type="entry name" value="PGAM"/>
    <property type="match status" value="1"/>
</dbReference>
<dbReference type="CDD" id="cd07067">
    <property type="entry name" value="HP_PGM_like"/>
    <property type="match status" value="1"/>
</dbReference>
<dbReference type="EMBL" id="NJES01000208">
    <property type="protein sequence ID" value="PHH75584.1"/>
    <property type="molecule type" value="Genomic_DNA"/>
</dbReference>
<evidence type="ECO:0000256" key="3">
    <source>
        <dbReference type="SAM" id="MobiDB-lite"/>
    </source>
</evidence>
<dbReference type="InterPro" id="IPR013078">
    <property type="entry name" value="His_Pase_superF_clade-1"/>
</dbReference>